<dbReference type="EMBL" id="GBZX01001159">
    <property type="protein sequence ID" value="JAG91581.1"/>
    <property type="molecule type" value="mRNA"/>
</dbReference>
<evidence type="ECO:0000313" key="2">
    <source>
        <dbReference type="EMBL" id="JAG91581.1"/>
    </source>
</evidence>
<sequence length="95" mass="10150">MMLRLCVVLLLVVTAHAFVCTPNFCSVVKCPHVSAETCDGRISVRGSFCSCCDVCIKQLGEGESCFSSALTGVPPKSECKPGLFCDPETLVCKKD</sequence>
<reference evidence="2" key="1">
    <citation type="journal article" date="2015" name="PLoS ONE">
        <title>An Insight into the Sialome of the Lone Star Tick, Amblyomma americanum, with a Glimpse on Its Time Dependent Gene Expression.</title>
        <authorList>
            <person name="Karim S."/>
            <person name="Ribeiro J.M."/>
        </authorList>
    </citation>
    <scope>NUCLEOTIDE SEQUENCE</scope>
    <source>
        <tissue evidence="2">Salivary gland</tissue>
    </source>
</reference>
<name>A0A0C9RVP2_AMBAM</name>
<accession>A0A0C9RVP2</accession>
<feature type="chain" id="PRO_5002202494" evidence="1">
    <location>
        <begin position="18"/>
        <end position="95"/>
    </location>
</feature>
<dbReference type="InterPro" id="IPR009030">
    <property type="entry name" value="Growth_fac_rcpt_cys_sf"/>
</dbReference>
<protein>
    <submittedName>
        <fullName evidence="2">Putative cystine knot toxin</fullName>
    </submittedName>
</protein>
<feature type="signal peptide" evidence="1">
    <location>
        <begin position="1"/>
        <end position="17"/>
    </location>
</feature>
<evidence type="ECO:0000256" key="1">
    <source>
        <dbReference type="SAM" id="SignalP"/>
    </source>
</evidence>
<proteinExistence type="evidence at transcript level"/>
<dbReference type="AlphaFoldDB" id="A0A0C9RVP2"/>
<keyword evidence="1" id="KW-0732">Signal</keyword>
<dbReference type="SUPFAM" id="SSF57184">
    <property type="entry name" value="Growth factor receptor domain"/>
    <property type="match status" value="1"/>
</dbReference>
<feature type="non-terminal residue" evidence="2">
    <location>
        <position position="95"/>
    </location>
</feature>
<organism evidence="2">
    <name type="scientific">Amblyomma americanum</name>
    <name type="common">Lone star tick</name>
    <dbReference type="NCBI Taxonomy" id="6943"/>
    <lineage>
        <taxon>Eukaryota</taxon>
        <taxon>Metazoa</taxon>
        <taxon>Ecdysozoa</taxon>
        <taxon>Arthropoda</taxon>
        <taxon>Chelicerata</taxon>
        <taxon>Arachnida</taxon>
        <taxon>Acari</taxon>
        <taxon>Parasitiformes</taxon>
        <taxon>Ixodida</taxon>
        <taxon>Ixodoidea</taxon>
        <taxon>Ixodidae</taxon>
        <taxon>Amblyomminae</taxon>
        <taxon>Amblyomma</taxon>
    </lineage>
</organism>